<comment type="caution">
    <text evidence="1">The sequence shown here is derived from an EMBL/GenBank/DDBJ whole genome shotgun (WGS) entry which is preliminary data.</text>
</comment>
<keyword evidence="2" id="KW-1185">Reference proteome</keyword>
<protein>
    <submittedName>
        <fullName evidence="1">Uncharacterized protein</fullName>
    </submittedName>
</protein>
<organism evidence="1 2">
    <name type="scientific">Gossypium stocksii</name>
    <dbReference type="NCBI Taxonomy" id="47602"/>
    <lineage>
        <taxon>Eukaryota</taxon>
        <taxon>Viridiplantae</taxon>
        <taxon>Streptophyta</taxon>
        <taxon>Embryophyta</taxon>
        <taxon>Tracheophyta</taxon>
        <taxon>Spermatophyta</taxon>
        <taxon>Magnoliopsida</taxon>
        <taxon>eudicotyledons</taxon>
        <taxon>Gunneridae</taxon>
        <taxon>Pentapetalae</taxon>
        <taxon>rosids</taxon>
        <taxon>malvids</taxon>
        <taxon>Malvales</taxon>
        <taxon>Malvaceae</taxon>
        <taxon>Malvoideae</taxon>
        <taxon>Gossypium</taxon>
    </lineage>
</organism>
<name>A0A9D3WM98_9ROSI</name>
<evidence type="ECO:0000313" key="2">
    <source>
        <dbReference type="Proteomes" id="UP000828251"/>
    </source>
</evidence>
<dbReference type="Proteomes" id="UP000828251">
    <property type="component" value="Unassembled WGS sequence"/>
</dbReference>
<accession>A0A9D3WM98</accession>
<evidence type="ECO:0000313" key="1">
    <source>
        <dbReference type="EMBL" id="KAH1131084.1"/>
    </source>
</evidence>
<dbReference type="EMBL" id="JAIQCV010000001">
    <property type="protein sequence ID" value="KAH1131084.1"/>
    <property type="molecule type" value="Genomic_DNA"/>
</dbReference>
<proteinExistence type="predicted"/>
<dbReference type="AlphaFoldDB" id="A0A9D3WM98"/>
<sequence>MFNLLKKKMVPKKLWKNIVLLFQPKVKIKRLTKSQNRKKKPFTAYVEPLPDIGKEVVRTITSEMEFFNNNDEIWEDPCDEEGIPLSKEVDVKAEEFINRCKEIWRLERQKSEEEFRERLARSA</sequence>
<gene>
    <name evidence="1" type="ORF">J1N35_002462</name>
</gene>
<dbReference type="Pfam" id="PF05553">
    <property type="entry name" value="DUF761"/>
    <property type="match status" value="1"/>
</dbReference>
<dbReference type="OrthoDB" id="823920at2759"/>
<dbReference type="InterPro" id="IPR008480">
    <property type="entry name" value="DUF761_pln"/>
</dbReference>
<reference evidence="1 2" key="1">
    <citation type="journal article" date="2021" name="Plant Biotechnol. J.">
        <title>Multi-omics assisted identification of the key and species-specific regulatory components of drought-tolerant mechanisms in Gossypium stocksii.</title>
        <authorList>
            <person name="Yu D."/>
            <person name="Ke L."/>
            <person name="Zhang D."/>
            <person name="Wu Y."/>
            <person name="Sun Y."/>
            <person name="Mei J."/>
            <person name="Sun J."/>
            <person name="Sun Y."/>
        </authorList>
    </citation>
    <scope>NUCLEOTIDE SEQUENCE [LARGE SCALE GENOMIC DNA]</scope>
    <source>
        <strain evidence="2">cv. E1</strain>
        <tissue evidence="1">Leaf</tissue>
    </source>
</reference>